<evidence type="ECO:0000313" key="2">
    <source>
        <dbReference type="Proteomes" id="UP001497644"/>
    </source>
</evidence>
<proteinExistence type="predicted"/>
<accession>A0AAV2NI60</accession>
<dbReference type="Proteomes" id="UP001497644">
    <property type="component" value="Chromosome 2"/>
</dbReference>
<organism evidence="1 2">
    <name type="scientific">Lasius platythorax</name>
    <dbReference type="NCBI Taxonomy" id="488582"/>
    <lineage>
        <taxon>Eukaryota</taxon>
        <taxon>Metazoa</taxon>
        <taxon>Ecdysozoa</taxon>
        <taxon>Arthropoda</taxon>
        <taxon>Hexapoda</taxon>
        <taxon>Insecta</taxon>
        <taxon>Pterygota</taxon>
        <taxon>Neoptera</taxon>
        <taxon>Endopterygota</taxon>
        <taxon>Hymenoptera</taxon>
        <taxon>Apocrita</taxon>
        <taxon>Aculeata</taxon>
        <taxon>Formicoidea</taxon>
        <taxon>Formicidae</taxon>
        <taxon>Formicinae</taxon>
        <taxon>Lasius</taxon>
        <taxon>Lasius</taxon>
    </lineage>
</organism>
<name>A0AAV2NI60_9HYME</name>
<evidence type="ECO:0008006" key="3">
    <source>
        <dbReference type="Google" id="ProtNLM"/>
    </source>
</evidence>
<dbReference type="AlphaFoldDB" id="A0AAV2NI60"/>
<dbReference type="EMBL" id="OZ034825">
    <property type="protein sequence ID" value="CAL1679519.1"/>
    <property type="molecule type" value="Genomic_DNA"/>
</dbReference>
<evidence type="ECO:0000313" key="1">
    <source>
        <dbReference type="EMBL" id="CAL1679519.1"/>
    </source>
</evidence>
<keyword evidence="2" id="KW-1185">Reference proteome</keyword>
<gene>
    <name evidence="1" type="ORF">LPLAT_LOCUS5695</name>
</gene>
<sequence length="245" mass="27322">MSDTYCVCCKQLSNDDHRDIFDEKLLIKSRENNANEEFDKCMILREAIELITGYAISKINDAVLCEICFEKVECYIKFRSQLVTLFGRSNNTQVSDTNLPSSKSMKITETLNTQATDIGSEIFKGTTNENNILTNSNDLSSSGSEINDSSYYSNVLPNFQPVADNISDVSLEFDDNSSVDTSHPKIQKSDLESDVNVCSGEDSDGVLELAIQCEHDNDAINTSLTESEEDYDYGPTVKKLKISCF</sequence>
<protein>
    <recommendedName>
        <fullName evidence="3">ZAD domain-containing protein</fullName>
    </recommendedName>
</protein>
<reference evidence="1" key="1">
    <citation type="submission" date="2024-04" db="EMBL/GenBank/DDBJ databases">
        <authorList>
            <consortium name="Molecular Ecology Group"/>
        </authorList>
    </citation>
    <scope>NUCLEOTIDE SEQUENCE</scope>
</reference>